<dbReference type="InterPro" id="IPR000835">
    <property type="entry name" value="HTH_MarR-typ"/>
</dbReference>
<dbReference type="PANTHER" id="PTHR33164">
    <property type="entry name" value="TRANSCRIPTIONAL REGULATOR, MARR FAMILY"/>
    <property type="match status" value="1"/>
</dbReference>
<protein>
    <submittedName>
        <fullName evidence="2">MarR family transcriptional regulator</fullName>
    </submittedName>
</protein>
<evidence type="ECO:0000313" key="2">
    <source>
        <dbReference type="EMBL" id="QLL05370.1"/>
    </source>
</evidence>
<dbReference type="Proteomes" id="UP000510682">
    <property type="component" value="Chromosome"/>
</dbReference>
<dbReference type="PANTHER" id="PTHR33164:SF106">
    <property type="entry name" value="TRANSCRIPTIONAL REGULATORY PROTEIN"/>
    <property type="match status" value="1"/>
</dbReference>
<dbReference type="EMBL" id="CP059165">
    <property type="protein sequence ID" value="QLL05370.1"/>
    <property type="molecule type" value="Genomic_DNA"/>
</dbReference>
<organism evidence="2 3">
    <name type="scientific">Mycobacterium vicinigordonae</name>
    <dbReference type="NCBI Taxonomy" id="1719132"/>
    <lineage>
        <taxon>Bacteria</taxon>
        <taxon>Bacillati</taxon>
        <taxon>Actinomycetota</taxon>
        <taxon>Actinomycetes</taxon>
        <taxon>Mycobacteriales</taxon>
        <taxon>Mycobacteriaceae</taxon>
        <taxon>Mycobacterium</taxon>
    </lineage>
</organism>
<reference evidence="2" key="2">
    <citation type="submission" date="2020-07" db="EMBL/GenBank/DDBJ databases">
        <authorList>
            <person name="Yu X."/>
        </authorList>
    </citation>
    <scope>NUCLEOTIDE SEQUENCE [LARGE SCALE GENOMIC DNA]</scope>
    <source>
        <strain evidence="2">24T</strain>
    </source>
</reference>
<dbReference type="SUPFAM" id="SSF46785">
    <property type="entry name" value="Winged helix' DNA-binding domain"/>
    <property type="match status" value="1"/>
</dbReference>
<feature type="domain" description="HTH marR-type" evidence="1">
    <location>
        <begin position="1"/>
        <end position="139"/>
    </location>
</feature>
<evidence type="ECO:0000259" key="1">
    <source>
        <dbReference type="PROSITE" id="PS50995"/>
    </source>
</evidence>
<dbReference type="AlphaFoldDB" id="A0A7D6DW63"/>
<sequence>MAELADEDELLGREFVTAVVVFHETVGKLLGVSAVERKTLDVLDRLGPSTNGEIARHTGLTTGAVTGLIDRLEDRGLVRRVPHRQDRRKTVVTLTDHPRRREVTARVFGALRDDMSRLMSTYSPAQLAAIGDFQRRTTDLLTQHIHMVATELES</sequence>
<dbReference type="KEGG" id="mgor:H0P51_15965"/>
<dbReference type="SMART" id="SM00347">
    <property type="entry name" value="HTH_MARR"/>
    <property type="match status" value="1"/>
</dbReference>
<dbReference type="GO" id="GO:0006950">
    <property type="term" value="P:response to stress"/>
    <property type="evidence" value="ECO:0007669"/>
    <property type="project" value="TreeGrafter"/>
</dbReference>
<dbReference type="RefSeq" id="WP_180913780.1">
    <property type="nucleotide sequence ID" value="NZ_CP059165.1"/>
</dbReference>
<gene>
    <name evidence="2" type="ORF">H0P51_15965</name>
</gene>
<dbReference type="InterPro" id="IPR039422">
    <property type="entry name" value="MarR/SlyA-like"/>
</dbReference>
<dbReference type="GO" id="GO:0003700">
    <property type="term" value="F:DNA-binding transcription factor activity"/>
    <property type="evidence" value="ECO:0007669"/>
    <property type="project" value="InterPro"/>
</dbReference>
<accession>A0A7D6DW63</accession>
<dbReference type="PROSITE" id="PS50995">
    <property type="entry name" value="HTH_MARR_2"/>
    <property type="match status" value="1"/>
</dbReference>
<evidence type="ECO:0000313" key="3">
    <source>
        <dbReference type="Proteomes" id="UP000510682"/>
    </source>
</evidence>
<dbReference type="InterPro" id="IPR036390">
    <property type="entry name" value="WH_DNA-bd_sf"/>
</dbReference>
<dbReference type="Gene3D" id="1.10.10.10">
    <property type="entry name" value="Winged helix-like DNA-binding domain superfamily/Winged helix DNA-binding domain"/>
    <property type="match status" value="1"/>
</dbReference>
<dbReference type="Pfam" id="PF01047">
    <property type="entry name" value="MarR"/>
    <property type="match status" value="1"/>
</dbReference>
<proteinExistence type="predicted"/>
<keyword evidence="3" id="KW-1185">Reference proteome</keyword>
<reference evidence="2" key="1">
    <citation type="submission" date="2020-07" db="EMBL/GenBank/DDBJ databases">
        <title>Description of Mycobacterium gordonae subsp. intergordonae subsp.nov. and Mycobacterium gordonae subsp. gordonae subsp. nov.</title>
        <authorList>
            <person name="Huang H."/>
        </authorList>
    </citation>
    <scope>NUCLEOTIDE SEQUENCE [LARGE SCALE GENOMIC DNA]</scope>
    <source>
        <strain evidence="2">24T</strain>
    </source>
</reference>
<name>A0A7D6DW63_9MYCO</name>
<dbReference type="InterPro" id="IPR036388">
    <property type="entry name" value="WH-like_DNA-bd_sf"/>
</dbReference>